<gene>
    <name evidence="6" type="ORF">AtDm6_1092</name>
</gene>
<dbReference type="InterPro" id="IPR003439">
    <property type="entry name" value="ABC_transporter-like_ATP-bd"/>
</dbReference>
<dbReference type="Gene3D" id="3.40.50.300">
    <property type="entry name" value="P-loop containing nucleotide triphosphate hydrolases"/>
    <property type="match status" value="1"/>
</dbReference>
<dbReference type="InterPro" id="IPR003593">
    <property type="entry name" value="AAA+_ATPase"/>
</dbReference>
<reference evidence="6 7" key="1">
    <citation type="submission" date="2014-06" db="EMBL/GenBank/DDBJ databases">
        <title>Functional and comparative genomic analyses of the Drosophila gut microbiota identify candidate symbiosis factors.</title>
        <authorList>
            <person name="Newell P.D."/>
            <person name="Chaston J.M."/>
            <person name="Douglas A.E."/>
        </authorList>
    </citation>
    <scope>NUCLEOTIDE SEQUENCE [LARGE SCALE GENOMIC DNA]</scope>
    <source>
        <strain evidence="6 7">DmCS_006</strain>
    </source>
</reference>
<organism evidence="6 7">
    <name type="scientific">Acetobacter tropicalis</name>
    <dbReference type="NCBI Taxonomy" id="104102"/>
    <lineage>
        <taxon>Bacteria</taxon>
        <taxon>Pseudomonadati</taxon>
        <taxon>Pseudomonadota</taxon>
        <taxon>Alphaproteobacteria</taxon>
        <taxon>Acetobacterales</taxon>
        <taxon>Acetobacteraceae</taxon>
        <taxon>Acetobacter</taxon>
    </lineage>
</organism>
<dbReference type="PROSITE" id="PS00211">
    <property type="entry name" value="ABC_TRANSPORTER_1"/>
    <property type="match status" value="1"/>
</dbReference>
<dbReference type="Proteomes" id="UP000029448">
    <property type="component" value="Unassembled WGS sequence"/>
</dbReference>
<evidence type="ECO:0000256" key="3">
    <source>
        <dbReference type="ARBA" id="ARBA00022741"/>
    </source>
</evidence>
<proteinExistence type="inferred from homology"/>
<dbReference type="PROSITE" id="PS50893">
    <property type="entry name" value="ABC_TRANSPORTER_2"/>
    <property type="match status" value="1"/>
</dbReference>
<comment type="caution">
    <text evidence="6">The sequence shown here is derived from an EMBL/GenBank/DDBJ whole genome shotgun (WGS) entry which is preliminary data.</text>
</comment>
<sequence length="266" mass="29546">MHPEPDLSGAAPVTPDVVSTPSDDAMISVRNMSKLYGDFVALDRLNFDVQRGEKIVVLGPSGSGKSTLIRTFNRIEPHDSGSILIDGTLIDDKTNLTQLRCMVGMVFQNYNLFPHLSVVDNCTLAPQLVRSLSRKEAKDMALHFLQQVGIPEQANKYPIQLSGGQQQRVAIARALCMQPEVMLFDEPTAALDPEAITGVVSIMNTLAEQGITTLCVTHEMAFSRHIADKIIFMDRGRILEITPPEEFFTTPQTERAQNFLNQMIRY</sequence>
<dbReference type="PIRSF" id="PIRSF039085">
    <property type="entry name" value="ABC_ATPase_HisP"/>
    <property type="match status" value="1"/>
</dbReference>
<evidence type="ECO:0000256" key="2">
    <source>
        <dbReference type="ARBA" id="ARBA00022448"/>
    </source>
</evidence>
<dbReference type="PANTHER" id="PTHR43166:SF4">
    <property type="entry name" value="PHOSPHONATES IMPORT ATP-BINDING PROTEIN PHNC"/>
    <property type="match status" value="1"/>
</dbReference>
<keyword evidence="2" id="KW-0813">Transport</keyword>
<dbReference type="GO" id="GO:0016887">
    <property type="term" value="F:ATP hydrolysis activity"/>
    <property type="evidence" value="ECO:0007669"/>
    <property type="project" value="InterPro"/>
</dbReference>
<dbReference type="SMART" id="SM00382">
    <property type="entry name" value="AAA"/>
    <property type="match status" value="1"/>
</dbReference>
<evidence type="ECO:0000256" key="4">
    <source>
        <dbReference type="ARBA" id="ARBA00022840"/>
    </source>
</evidence>
<dbReference type="PATRIC" id="fig|104102.7.peg.1084"/>
<dbReference type="CDD" id="cd03262">
    <property type="entry name" value="ABC_HisP_GlnQ"/>
    <property type="match status" value="1"/>
</dbReference>
<evidence type="ECO:0000313" key="7">
    <source>
        <dbReference type="Proteomes" id="UP000029448"/>
    </source>
</evidence>
<keyword evidence="3" id="KW-0547">Nucleotide-binding</keyword>
<dbReference type="GO" id="GO:0005524">
    <property type="term" value="F:ATP binding"/>
    <property type="evidence" value="ECO:0007669"/>
    <property type="project" value="UniProtKB-KW"/>
</dbReference>
<feature type="domain" description="ABC transporter" evidence="5">
    <location>
        <begin position="27"/>
        <end position="260"/>
    </location>
</feature>
<accession>A0A094YT03</accession>
<dbReference type="PANTHER" id="PTHR43166">
    <property type="entry name" value="AMINO ACID IMPORT ATP-BINDING PROTEIN"/>
    <property type="match status" value="1"/>
</dbReference>
<dbReference type="AlphaFoldDB" id="A0A094YT03"/>
<evidence type="ECO:0000313" key="6">
    <source>
        <dbReference type="EMBL" id="KGB24572.1"/>
    </source>
</evidence>
<dbReference type="EMBL" id="JOKM01000037">
    <property type="protein sequence ID" value="KGB24572.1"/>
    <property type="molecule type" value="Genomic_DNA"/>
</dbReference>
<evidence type="ECO:0000256" key="1">
    <source>
        <dbReference type="ARBA" id="ARBA00005417"/>
    </source>
</evidence>
<dbReference type="InterPro" id="IPR050086">
    <property type="entry name" value="MetN_ABC_transporter-like"/>
</dbReference>
<dbReference type="STRING" id="104102.AtDm6_1092"/>
<dbReference type="InterPro" id="IPR027417">
    <property type="entry name" value="P-loop_NTPase"/>
</dbReference>
<evidence type="ECO:0000259" key="5">
    <source>
        <dbReference type="PROSITE" id="PS50893"/>
    </source>
</evidence>
<dbReference type="InterPro" id="IPR030679">
    <property type="entry name" value="ABC_ATPase_HisP-typ"/>
</dbReference>
<protein>
    <submittedName>
        <fullName evidence="6">ABC transporter related</fullName>
    </submittedName>
</protein>
<dbReference type="FunFam" id="3.40.50.300:FF:000020">
    <property type="entry name" value="Amino acid ABC transporter ATP-binding component"/>
    <property type="match status" value="1"/>
</dbReference>
<dbReference type="SUPFAM" id="SSF52540">
    <property type="entry name" value="P-loop containing nucleoside triphosphate hydrolases"/>
    <property type="match status" value="1"/>
</dbReference>
<comment type="similarity">
    <text evidence="1">Belongs to the ABC transporter superfamily.</text>
</comment>
<name>A0A094YT03_9PROT</name>
<dbReference type="InterPro" id="IPR017871">
    <property type="entry name" value="ABC_transporter-like_CS"/>
</dbReference>
<keyword evidence="7" id="KW-1185">Reference proteome</keyword>
<dbReference type="Pfam" id="PF00005">
    <property type="entry name" value="ABC_tran"/>
    <property type="match status" value="1"/>
</dbReference>
<dbReference type="GO" id="GO:0015424">
    <property type="term" value="F:ABC-type amino acid transporter activity"/>
    <property type="evidence" value="ECO:0007669"/>
    <property type="project" value="InterPro"/>
</dbReference>
<keyword evidence="4" id="KW-0067">ATP-binding</keyword>